<dbReference type="GO" id="GO:0003700">
    <property type="term" value="F:DNA-binding transcription factor activity"/>
    <property type="evidence" value="ECO:0007669"/>
    <property type="project" value="TreeGrafter"/>
</dbReference>
<protein>
    <submittedName>
        <fullName evidence="1">DNA-binding transcriptional regulator, IscR family</fullName>
    </submittedName>
</protein>
<dbReference type="Proteomes" id="UP000198356">
    <property type="component" value="Unassembled WGS sequence"/>
</dbReference>
<dbReference type="PANTHER" id="PTHR33221:SF15">
    <property type="entry name" value="HTH-TYPE TRANSCRIPTIONAL REGULATOR YWGB-RELATED"/>
    <property type="match status" value="1"/>
</dbReference>
<dbReference type="PANTHER" id="PTHR33221">
    <property type="entry name" value="WINGED HELIX-TURN-HELIX TRANSCRIPTIONAL REGULATOR, RRF2 FAMILY"/>
    <property type="match status" value="1"/>
</dbReference>
<reference evidence="1 2" key="1">
    <citation type="submission" date="2017-06" db="EMBL/GenBank/DDBJ databases">
        <authorList>
            <person name="Kim H.J."/>
            <person name="Triplett B.A."/>
        </authorList>
    </citation>
    <scope>NUCLEOTIDE SEQUENCE [LARGE SCALE GENOMIC DNA]</scope>
    <source>
        <strain evidence="1 2">DSM 18704</strain>
    </source>
</reference>
<dbReference type="Gene3D" id="1.10.10.10">
    <property type="entry name" value="Winged helix-like DNA-binding domain superfamily/Winged helix DNA-binding domain"/>
    <property type="match status" value="1"/>
</dbReference>
<dbReference type="OrthoDB" id="213028at2"/>
<name>A0A239HLG1_9BACT</name>
<dbReference type="RefSeq" id="WP_089407927.1">
    <property type="nucleotide sequence ID" value="NZ_FZOU01000002.1"/>
</dbReference>
<dbReference type="SUPFAM" id="SSF46785">
    <property type="entry name" value="Winged helix' DNA-binding domain"/>
    <property type="match status" value="1"/>
</dbReference>
<sequence>MAQNGRFSLSLRVLSVLAQQPDTNHTSAAIGEALDESPVMVRRVFLLLHEAGFVSQRKGPQGGAKLKMPAKSIGLGDLYAAVAGEWLSVGDKSLDAVLKKTRQQAIEAMNETTIASVAKKLKKS</sequence>
<dbReference type="InterPro" id="IPR000944">
    <property type="entry name" value="Tscrpt_reg_Rrf2"/>
</dbReference>
<dbReference type="EMBL" id="FZOU01000002">
    <property type="protein sequence ID" value="SNS81928.1"/>
    <property type="molecule type" value="Genomic_DNA"/>
</dbReference>
<keyword evidence="2" id="KW-1185">Reference proteome</keyword>
<dbReference type="PROSITE" id="PS51197">
    <property type="entry name" value="HTH_RRF2_2"/>
    <property type="match status" value="1"/>
</dbReference>
<evidence type="ECO:0000313" key="1">
    <source>
        <dbReference type="EMBL" id="SNS81928.1"/>
    </source>
</evidence>
<proteinExistence type="predicted"/>
<gene>
    <name evidence="1" type="ORF">SAMN05421770_102443</name>
</gene>
<dbReference type="AlphaFoldDB" id="A0A239HLG1"/>
<dbReference type="InterPro" id="IPR036390">
    <property type="entry name" value="WH_DNA-bd_sf"/>
</dbReference>
<accession>A0A239HLG1</accession>
<dbReference type="GO" id="GO:0005829">
    <property type="term" value="C:cytosol"/>
    <property type="evidence" value="ECO:0007669"/>
    <property type="project" value="TreeGrafter"/>
</dbReference>
<organism evidence="1 2">
    <name type="scientific">Granulicella rosea</name>
    <dbReference type="NCBI Taxonomy" id="474952"/>
    <lineage>
        <taxon>Bacteria</taxon>
        <taxon>Pseudomonadati</taxon>
        <taxon>Acidobacteriota</taxon>
        <taxon>Terriglobia</taxon>
        <taxon>Terriglobales</taxon>
        <taxon>Acidobacteriaceae</taxon>
        <taxon>Granulicella</taxon>
    </lineage>
</organism>
<dbReference type="InterPro" id="IPR036388">
    <property type="entry name" value="WH-like_DNA-bd_sf"/>
</dbReference>
<keyword evidence="1" id="KW-0238">DNA-binding</keyword>
<dbReference type="GO" id="GO:0003677">
    <property type="term" value="F:DNA binding"/>
    <property type="evidence" value="ECO:0007669"/>
    <property type="project" value="UniProtKB-KW"/>
</dbReference>
<dbReference type="Pfam" id="PF02082">
    <property type="entry name" value="Rrf2"/>
    <property type="match status" value="1"/>
</dbReference>
<evidence type="ECO:0000313" key="2">
    <source>
        <dbReference type="Proteomes" id="UP000198356"/>
    </source>
</evidence>